<evidence type="ECO:0000313" key="2">
    <source>
        <dbReference type="Proteomes" id="UP001500037"/>
    </source>
</evidence>
<reference evidence="2" key="1">
    <citation type="journal article" date="2019" name="Int. J. Syst. Evol. Microbiol.">
        <title>The Global Catalogue of Microorganisms (GCM) 10K type strain sequencing project: providing services to taxonomists for standard genome sequencing and annotation.</title>
        <authorList>
            <consortium name="The Broad Institute Genomics Platform"/>
            <consortium name="The Broad Institute Genome Sequencing Center for Infectious Disease"/>
            <person name="Wu L."/>
            <person name="Ma J."/>
        </authorList>
    </citation>
    <scope>NUCLEOTIDE SEQUENCE [LARGE SCALE GENOMIC DNA]</scope>
    <source>
        <strain evidence="2">JCM 13004</strain>
    </source>
</reference>
<accession>A0ABP4HFM4</accession>
<protein>
    <recommendedName>
        <fullName evidence="3">Tetratricopeptide repeat protein</fullName>
    </recommendedName>
</protein>
<dbReference type="EMBL" id="BAAALF010000141">
    <property type="protein sequence ID" value="GAA1260797.1"/>
    <property type="molecule type" value="Genomic_DNA"/>
</dbReference>
<comment type="caution">
    <text evidence="1">The sequence shown here is derived from an EMBL/GenBank/DDBJ whole genome shotgun (WGS) entry which is preliminary data.</text>
</comment>
<evidence type="ECO:0008006" key="3">
    <source>
        <dbReference type="Google" id="ProtNLM"/>
    </source>
</evidence>
<gene>
    <name evidence="1" type="ORF">GCM10009665_58360</name>
</gene>
<sequence>MRHPETGGMVTIDHDAVLRARVLLLGSGRPSRAELVGAYRVLAEVSPKAYVPKLVDALLALRCESRDPKVDVALAAEASQAARMMEVGAPDRAERLCRALDAYRASLFALGRRAEGRAICAELAKAGRSEPLASVLAEEGCFREAAELDEEAARNGIPEHSFWNMVRWAANLEGAGLHDAASTVFCGLLEETRRKATEQRTAWAVLTWELVHFSRMRETVGDGAGAAAARREALSVLEELATTGEPRNWSCILGWWRTLFVLSGRAAEPAASPESPMPPFGTELGWSRDVRDGFLAMLPGLEAEAARLREADRLPELVEVQRRISIRAAVREGDRPRLFEERFTPYFDEGVTLARRLPDNPARLARALTDRSMFLVAARSFPPARADFAEAVALLHDR</sequence>
<proteinExistence type="predicted"/>
<evidence type="ECO:0000313" key="1">
    <source>
        <dbReference type="EMBL" id="GAA1260797.1"/>
    </source>
</evidence>
<organism evidence="1 2">
    <name type="scientific">Kitasatospora nipponensis</name>
    <dbReference type="NCBI Taxonomy" id="258049"/>
    <lineage>
        <taxon>Bacteria</taxon>
        <taxon>Bacillati</taxon>
        <taxon>Actinomycetota</taxon>
        <taxon>Actinomycetes</taxon>
        <taxon>Kitasatosporales</taxon>
        <taxon>Streptomycetaceae</taxon>
        <taxon>Kitasatospora</taxon>
    </lineage>
</organism>
<keyword evidence="2" id="KW-1185">Reference proteome</keyword>
<name>A0ABP4HFM4_9ACTN</name>
<dbReference type="Proteomes" id="UP001500037">
    <property type="component" value="Unassembled WGS sequence"/>
</dbReference>